<dbReference type="Pfam" id="PF00884">
    <property type="entry name" value="Sulfatase"/>
    <property type="match status" value="1"/>
</dbReference>
<dbReference type="RefSeq" id="WP_200353510.1">
    <property type="nucleotide sequence ID" value="NZ_JAENIL010000001.1"/>
</dbReference>
<sequence length="466" mass="52388">MRTLHKVALVLLTIHSAFLFAAKGERPNVIIILSDDQGWGDVGFNGATDIPTPHLDRLAADGTIFNAGYAAHPYCSPSRAGLMAGVYQHRFGHDNNTPYKHDDPEAGLPLDQTMLSEVLQENGYATAAIGKWHLGDFPKFWPNNRGFDYWYGMYSGGMSYWGDQKAKTPKMDRILRNGEIVPFDEITYLTDDFTNEAISFIDREKENPFFIYLAYNAPHGPIHATSEYLDKVEHIEDGKRAAYAGLVVGLDEGVGKVVQKLKDEGIYDNTLIFFYSDNGAMRHGASSYPYRGFKGMLFEGGIRVPFCVTWGDRFLSGAKLDEPITALDIFPTVLSAAGIEQSPELGLEGLDLTPMLSGESSSLPSRELYWRVSGGAGYAVRQGDYKLVHSIFKPEPFLFNLRDDPYENTNLAKQMPEKFQEMLKLYKSWNTQNIEPKWDDPHFANRDKEVEGRESYIRKAKAGEKK</sequence>
<evidence type="ECO:0000313" key="8">
    <source>
        <dbReference type="EMBL" id="MBK1875295.1"/>
    </source>
</evidence>
<evidence type="ECO:0000256" key="3">
    <source>
        <dbReference type="ARBA" id="ARBA00022801"/>
    </source>
</evidence>
<dbReference type="InterPro" id="IPR050738">
    <property type="entry name" value="Sulfatase"/>
</dbReference>
<dbReference type="AlphaFoldDB" id="A0A934RTV0"/>
<dbReference type="InterPro" id="IPR017850">
    <property type="entry name" value="Alkaline_phosphatase_core_sf"/>
</dbReference>
<evidence type="ECO:0000313" key="9">
    <source>
        <dbReference type="Proteomes" id="UP000617628"/>
    </source>
</evidence>
<feature type="chain" id="PRO_5037159873" evidence="6">
    <location>
        <begin position="22"/>
        <end position="466"/>
    </location>
</feature>
<evidence type="ECO:0000259" key="7">
    <source>
        <dbReference type="Pfam" id="PF00884"/>
    </source>
</evidence>
<dbReference type="PROSITE" id="PS00149">
    <property type="entry name" value="SULFATASE_2"/>
    <property type="match status" value="1"/>
</dbReference>
<feature type="region of interest" description="Disordered" evidence="5">
    <location>
        <begin position="437"/>
        <end position="466"/>
    </location>
</feature>
<dbReference type="EMBL" id="JAENIL010000001">
    <property type="protein sequence ID" value="MBK1875295.1"/>
    <property type="molecule type" value="Genomic_DNA"/>
</dbReference>
<comment type="similarity">
    <text evidence="1">Belongs to the sulfatase family.</text>
</comment>
<feature type="domain" description="Sulfatase N-terminal" evidence="7">
    <location>
        <begin position="27"/>
        <end position="339"/>
    </location>
</feature>
<dbReference type="Gene3D" id="3.30.1120.10">
    <property type="match status" value="1"/>
</dbReference>
<evidence type="ECO:0000256" key="2">
    <source>
        <dbReference type="ARBA" id="ARBA00022723"/>
    </source>
</evidence>
<gene>
    <name evidence="8" type="ORF">JIN87_00375</name>
</gene>
<reference evidence="8" key="1">
    <citation type="submission" date="2021-01" db="EMBL/GenBank/DDBJ databases">
        <title>Modified the classification status of verrucomicrobia.</title>
        <authorList>
            <person name="Feng X."/>
        </authorList>
    </citation>
    <scope>NUCLEOTIDE SEQUENCE</scope>
    <source>
        <strain evidence="8">KCTC 13126</strain>
    </source>
</reference>
<dbReference type="PANTHER" id="PTHR42693">
    <property type="entry name" value="ARYLSULFATASE FAMILY MEMBER"/>
    <property type="match status" value="1"/>
</dbReference>
<dbReference type="Proteomes" id="UP000617628">
    <property type="component" value="Unassembled WGS sequence"/>
</dbReference>
<evidence type="ECO:0000256" key="1">
    <source>
        <dbReference type="ARBA" id="ARBA00008779"/>
    </source>
</evidence>
<evidence type="ECO:0000256" key="6">
    <source>
        <dbReference type="SAM" id="SignalP"/>
    </source>
</evidence>
<dbReference type="PANTHER" id="PTHR42693:SF53">
    <property type="entry name" value="ENDO-4-O-SULFATASE"/>
    <property type="match status" value="1"/>
</dbReference>
<keyword evidence="3 8" id="KW-0378">Hydrolase</keyword>
<name>A0A934RTV0_9BACT</name>
<keyword evidence="9" id="KW-1185">Reference proteome</keyword>
<dbReference type="Gene3D" id="3.40.720.10">
    <property type="entry name" value="Alkaline Phosphatase, subunit A"/>
    <property type="match status" value="1"/>
</dbReference>
<dbReference type="InterPro" id="IPR000917">
    <property type="entry name" value="Sulfatase_N"/>
</dbReference>
<proteinExistence type="inferred from homology"/>
<accession>A0A934RTV0</accession>
<evidence type="ECO:0000256" key="4">
    <source>
        <dbReference type="ARBA" id="ARBA00022837"/>
    </source>
</evidence>
<comment type="caution">
    <text evidence="8">The sequence shown here is derived from an EMBL/GenBank/DDBJ whole genome shotgun (WGS) entry which is preliminary data.</text>
</comment>
<organism evidence="8 9">
    <name type="scientific">Pelagicoccus mobilis</name>
    <dbReference type="NCBI Taxonomy" id="415221"/>
    <lineage>
        <taxon>Bacteria</taxon>
        <taxon>Pseudomonadati</taxon>
        <taxon>Verrucomicrobiota</taxon>
        <taxon>Opitutia</taxon>
        <taxon>Puniceicoccales</taxon>
        <taxon>Pelagicoccaceae</taxon>
        <taxon>Pelagicoccus</taxon>
    </lineage>
</organism>
<dbReference type="SUPFAM" id="SSF53649">
    <property type="entry name" value="Alkaline phosphatase-like"/>
    <property type="match status" value="1"/>
</dbReference>
<feature type="signal peptide" evidence="6">
    <location>
        <begin position="1"/>
        <end position="21"/>
    </location>
</feature>
<dbReference type="InterPro" id="IPR024607">
    <property type="entry name" value="Sulfatase_CS"/>
</dbReference>
<dbReference type="GO" id="GO:0046872">
    <property type="term" value="F:metal ion binding"/>
    <property type="evidence" value="ECO:0007669"/>
    <property type="project" value="UniProtKB-KW"/>
</dbReference>
<keyword evidence="4" id="KW-0106">Calcium</keyword>
<keyword evidence="2" id="KW-0479">Metal-binding</keyword>
<evidence type="ECO:0000256" key="5">
    <source>
        <dbReference type="SAM" id="MobiDB-lite"/>
    </source>
</evidence>
<keyword evidence="6" id="KW-0732">Signal</keyword>
<dbReference type="GO" id="GO:0004065">
    <property type="term" value="F:arylsulfatase activity"/>
    <property type="evidence" value="ECO:0007669"/>
    <property type="project" value="TreeGrafter"/>
</dbReference>
<protein>
    <submittedName>
        <fullName evidence="8">Sulfatase-like hydrolase/transferase</fullName>
    </submittedName>
</protein>